<dbReference type="RefSeq" id="XP_007716739.1">
    <property type="nucleotide sequence ID" value="XM_007718549.1"/>
</dbReference>
<evidence type="ECO:0000313" key="3">
    <source>
        <dbReference type="Proteomes" id="UP000053841"/>
    </source>
</evidence>
<feature type="region of interest" description="Disordered" evidence="1">
    <location>
        <begin position="1"/>
        <end position="36"/>
    </location>
</feature>
<name>W6Y1Q8_COCC2</name>
<keyword evidence="3" id="KW-1185">Reference proteome</keyword>
<accession>W6Y1Q8</accession>
<evidence type="ECO:0000313" key="2">
    <source>
        <dbReference type="EMBL" id="EUC28969.1"/>
    </source>
</evidence>
<dbReference type="HOGENOM" id="CLU_2014861_0_0_1"/>
<dbReference type="KEGG" id="bze:COCCADRAFT_107791"/>
<dbReference type="GeneID" id="19143628"/>
<gene>
    <name evidence="2" type="ORF">COCCADRAFT_107791</name>
</gene>
<sequence>MRGRWKAGRPCATGKSPSRPPSPFSAIRKCGKNDPSSPLTARYCYSALHRLNISSSVHILRCCTNAPFAGLPSIASQCIAMPNPSRQTLVPPSLLFAHLRNPQHAIFGLVVKARAPASLAPLQ</sequence>
<proteinExistence type="predicted"/>
<dbReference type="AlphaFoldDB" id="W6Y1Q8"/>
<organism evidence="2 3">
    <name type="scientific">Cochliobolus carbonum (strain 26-R-13)</name>
    <name type="common">Maize leaf spot fungus</name>
    <name type="synonym">Bipolaris zeicola</name>
    <dbReference type="NCBI Taxonomy" id="930089"/>
    <lineage>
        <taxon>Eukaryota</taxon>
        <taxon>Fungi</taxon>
        <taxon>Dikarya</taxon>
        <taxon>Ascomycota</taxon>
        <taxon>Pezizomycotina</taxon>
        <taxon>Dothideomycetes</taxon>
        <taxon>Pleosporomycetidae</taxon>
        <taxon>Pleosporales</taxon>
        <taxon>Pleosporineae</taxon>
        <taxon>Pleosporaceae</taxon>
        <taxon>Bipolaris</taxon>
    </lineage>
</organism>
<protein>
    <submittedName>
        <fullName evidence="2">Uncharacterized protein</fullName>
    </submittedName>
</protein>
<dbReference type="Proteomes" id="UP000053841">
    <property type="component" value="Unassembled WGS sequence"/>
</dbReference>
<reference evidence="2 3" key="1">
    <citation type="journal article" date="2013" name="PLoS Genet.">
        <title>Comparative genome structure, secondary metabolite, and effector coding capacity across Cochliobolus pathogens.</title>
        <authorList>
            <person name="Condon B.J."/>
            <person name="Leng Y."/>
            <person name="Wu D."/>
            <person name="Bushley K.E."/>
            <person name="Ohm R.A."/>
            <person name="Otillar R."/>
            <person name="Martin J."/>
            <person name="Schackwitz W."/>
            <person name="Grimwood J."/>
            <person name="MohdZainudin N."/>
            <person name="Xue C."/>
            <person name="Wang R."/>
            <person name="Manning V.A."/>
            <person name="Dhillon B."/>
            <person name="Tu Z.J."/>
            <person name="Steffenson B.J."/>
            <person name="Salamov A."/>
            <person name="Sun H."/>
            <person name="Lowry S."/>
            <person name="LaButti K."/>
            <person name="Han J."/>
            <person name="Copeland A."/>
            <person name="Lindquist E."/>
            <person name="Barry K."/>
            <person name="Schmutz J."/>
            <person name="Baker S.E."/>
            <person name="Ciuffetti L.M."/>
            <person name="Grigoriev I.V."/>
            <person name="Zhong S."/>
            <person name="Turgeon B.G."/>
        </authorList>
    </citation>
    <scope>NUCLEOTIDE SEQUENCE [LARGE SCALE GENOMIC DNA]</scope>
    <source>
        <strain evidence="2 3">26-R-13</strain>
    </source>
</reference>
<dbReference type="EMBL" id="KI964776">
    <property type="protein sequence ID" value="EUC28969.1"/>
    <property type="molecule type" value="Genomic_DNA"/>
</dbReference>
<evidence type="ECO:0000256" key="1">
    <source>
        <dbReference type="SAM" id="MobiDB-lite"/>
    </source>
</evidence>